<dbReference type="Pfam" id="PF13617">
    <property type="entry name" value="Lipoprotein_19"/>
    <property type="match status" value="1"/>
</dbReference>
<reference evidence="2" key="1">
    <citation type="journal article" date="2019" name="Int. J. Syst. Evol. Microbiol.">
        <title>The Global Catalogue of Microorganisms (GCM) 10K type strain sequencing project: providing services to taxonomists for standard genome sequencing and annotation.</title>
        <authorList>
            <consortium name="The Broad Institute Genomics Platform"/>
            <consortium name="The Broad Institute Genome Sequencing Center for Infectious Disease"/>
            <person name="Wu L."/>
            <person name="Ma J."/>
        </authorList>
    </citation>
    <scope>NUCLEOTIDE SEQUENCE [LARGE SCALE GENOMIC DNA]</scope>
    <source>
        <strain evidence="2">CGMCC 1.15922</strain>
    </source>
</reference>
<evidence type="ECO:0000313" key="2">
    <source>
        <dbReference type="Proteomes" id="UP000626370"/>
    </source>
</evidence>
<dbReference type="InterPro" id="IPR025985">
    <property type="entry name" value="YnbE"/>
</dbReference>
<comment type="caution">
    <text evidence="1">The sequence shown here is derived from an EMBL/GenBank/DDBJ whole genome shotgun (WGS) entry which is preliminary data.</text>
</comment>
<dbReference type="RefSeq" id="WP_189376836.1">
    <property type="nucleotide sequence ID" value="NZ_BNAH01000003.1"/>
</dbReference>
<sequence>MNKILTLVLAIFMITGCTHKVEVSAKEPITINLNLKIDHEIKVKVDKELDSIFSKDSDVF</sequence>
<keyword evidence="1" id="KW-0449">Lipoprotein</keyword>
<keyword evidence="2" id="KW-1185">Reference proteome</keyword>
<name>A0ABQ3IF68_9GAMM</name>
<organism evidence="1 2">
    <name type="scientific">Thalassotalea profundi</name>
    <dbReference type="NCBI Taxonomy" id="2036687"/>
    <lineage>
        <taxon>Bacteria</taxon>
        <taxon>Pseudomonadati</taxon>
        <taxon>Pseudomonadota</taxon>
        <taxon>Gammaproteobacteria</taxon>
        <taxon>Alteromonadales</taxon>
        <taxon>Colwelliaceae</taxon>
        <taxon>Thalassotalea</taxon>
    </lineage>
</organism>
<dbReference type="EMBL" id="BNAH01000003">
    <property type="protein sequence ID" value="GHE82320.1"/>
    <property type="molecule type" value="Genomic_DNA"/>
</dbReference>
<dbReference type="Proteomes" id="UP000626370">
    <property type="component" value="Unassembled WGS sequence"/>
</dbReference>
<evidence type="ECO:0000313" key="1">
    <source>
        <dbReference type="EMBL" id="GHE82320.1"/>
    </source>
</evidence>
<gene>
    <name evidence="1" type="ORF">GCM10011501_08110</name>
</gene>
<protein>
    <submittedName>
        <fullName evidence="1">YnbE family lipoprotein</fullName>
    </submittedName>
</protein>
<accession>A0ABQ3IF68</accession>
<proteinExistence type="predicted"/>
<dbReference type="PROSITE" id="PS51257">
    <property type="entry name" value="PROKAR_LIPOPROTEIN"/>
    <property type="match status" value="1"/>
</dbReference>